<dbReference type="EMBL" id="PIPM01000001">
    <property type="protein sequence ID" value="RUO36614.1"/>
    <property type="molecule type" value="Genomic_DNA"/>
</dbReference>
<dbReference type="CDD" id="cd06171">
    <property type="entry name" value="Sigma70_r4"/>
    <property type="match status" value="1"/>
</dbReference>
<accession>A0A432WS85</accession>
<dbReference type="SUPFAM" id="SSF88659">
    <property type="entry name" value="Sigma3 and sigma4 domains of RNA polymerase sigma factors"/>
    <property type="match status" value="1"/>
</dbReference>
<protein>
    <submittedName>
        <fullName evidence="7">RNA polymerase subunit sigma-70</fullName>
    </submittedName>
</protein>
<dbReference type="Pfam" id="PF22029">
    <property type="entry name" value="PhyR_sigma2"/>
    <property type="match status" value="1"/>
</dbReference>
<evidence type="ECO:0000259" key="5">
    <source>
        <dbReference type="Pfam" id="PF08281"/>
    </source>
</evidence>
<dbReference type="Gene3D" id="1.10.10.10">
    <property type="entry name" value="Winged helix-like DNA-binding domain superfamily/Winged helix DNA-binding domain"/>
    <property type="match status" value="1"/>
</dbReference>
<dbReference type="AlphaFoldDB" id="A0A432WS85"/>
<name>A0A432WS85_9GAMM</name>
<keyword evidence="3" id="KW-0731">Sigma factor</keyword>
<evidence type="ECO:0000256" key="4">
    <source>
        <dbReference type="ARBA" id="ARBA00023163"/>
    </source>
</evidence>
<dbReference type="InterPro" id="IPR014284">
    <property type="entry name" value="RNA_pol_sigma-70_dom"/>
</dbReference>
<evidence type="ECO:0000256" key="2">
    <source>
        <dbReference type="ARBA" id="ARBA00023015"/>
    </source>
</evidence>
<dbReference type="GO" id="GO:0006352">
    <property type="term" value="P:DNA-templated transcription initiation"/>
    <property type="evidence" value="ECO:0007669"/>
    <property type="project" value="InterPro"/>
</dbReference>
<dbReference type="InterPro" id="IPR013325">
    <property type="entry name" value="RNA_pol_sigma_r2"/>
</dbReference>
<organism evidence="7 8">
    <name type="scientific">Aliidiomarina sanyensis</name>
    <dbReference type="NCBI Taxonomy" id="1249555"/>
    <lineage>
        <taxon>Bacteria</taxon>
        <taxon>Pseudomonadati</taxon>
        <taxon>Pseudomonadota</taxon>
        <taxon>Gammaproteobacteria</taxon>
        <taxon>Alteromonadales</taxon>
        <taxon>Idiomarinaceae</taxon>
        <taxon>Aliidiomarina</taxon>
    </lineage>
</organism>
<dbReference type="InterPro" id="IPR013249">
    <property type="entry name" value="RNA_pol_sigma70_r4_t2"/>
</dbReference>
<dbReference type="GO" id="GO:0003677">
    <property type="term" value="F:DNA binding"/>
    <property type="evidence" value="ECO:0007669"/>
    <property type="project" value="InterPro"/>
</dbReference>
<dbReference type="InterPro" id="IPR039425">
    <property type="entry name" value="RNA_pol_sigma-70-like"/>
</dbReference>
<dbReference type="RefSeq" id="WP_126775929.1">
    <property type="nucleotide sequence ID" value="NZ_PIPM01000001.1"/>
</dbReference>
<sequence length="168" mass="18859">MRKKSVLQAEIASSLPALRRFAFSLTTSMADADDLVQQTVERLLTRPIPEDAALLQWAFRVCRNLWIDEYRAQRVRDNALTDPQFQDTVQFHVEDQAEQALELSAVGAAMTTLPAEQHEVLVLVAVQGMSYREVSETLEIPIGTVMSRLARARVALADRLNQPAEAMH</sequence>
<dbReference type="OrthoDB" id="9797134at2"/>
<reference evidence="7 8" key="1">
    <citation type="journal article" date="2011" name="Front. Microbiol.">
        <title>Genomic signatures of strain selection and enhancement in Bacillus atrophaeus var. globigii, a historical biowarfare simulant.</title>
        <authorList>
            <person name="Gibbons H.S."/>
            <person name="Broomall S.M."/>
            <person name="McNew L.A."/>
            <person name="Daligault H."/>
            <person name="Chapman C."/>
            <person name="Bruce D."/>
            <person name="Karavis M."/>
            <person name="Krepps M."/>
            <person name="McGregor P.A."/>
            <person name="Hong C."/>
            <person name="Park K.H."/>
            <person name="Akmal A."/>
            <person name="Feldman A."/>
            <person name="Lin J.S."/>
            <person name="Chang W.E."/>
            <person name="Higgs B.W."/>
            <person name="Demirev P."/>
            <person name="Lindquist J."/>
            <person name="Liem A."/>
            <person name="Fochler E."/>
            <person name="Read T.D."/>
            <person name="Tapia R."/>
            <person name="Johnson S."/>
            <person name="Bishop-Lilly K.A."/>
            <person name="Detter C."/>
            <person name="Han C."/>
            <person name="Sozhamannan S."/>
            <person name="Rosenzweig C.N."/>
            <person name="Skowronski E.W."/>
        </authorList>
    </citation>
    <scope>NUCLEOTIDE SEQUENCE [LARGE SCALE GENOMIC DNA]</scope>
    <source>
        <strain evidence="7 8">GYP-17</strain>
    </source>
</reference>
<dbReference type="Gene3D" id="1.10.1740.10">
    <property type="match status" value="1"/>
</dbReference>
<keyword evidence="2" id="KW-0805">Transcription regulation</keyword>
<dbReference type="PANTHER" id="PTHR43133">
    <property type="entry name" value="RNA POLYMERASE ECF-TYPE SIGMA FACTO"/>
    <property type="match status" value="1"/>
</dbReference>
<dbReference type="Proteomes" id="UP000288405">
    <property type="component" value="Unassembled WGS sequence"/>
</dbReference>
<dbReference type="SUPFAM" id="SSF88946">
    <property type="entry name" value="Sigma2 domain of RNA polymerase sigma factors"/>
    <property type="match status" value="1"/>
</dbReference>
<dbReference type="InterPro" id="IPR013324">
    <property type="entry name" value="RNA_pol_sigma_r3/r4-like"/>
</dbReference>
<dbReference type="GO" id="GO:0016987">
    <property type="term" value="F:sigma factor activity"/>
    <property type="evidence" value="ECO:0007669"/>
    <property type="project" value="UniProtKB-KW"/>
</dbReference>
<evidence type="ECO:0000313" key="8">
    <source>
        <dbReference type="Proteomes" id="UP000288405"/>
    </source>
</evidence>
<evidence type="ECO:0000256" key="1">
    <source>
        <dbReference type="ARBA" id="ARBA00010641"/>
    </source>
</evidence>
<keyword evidence="8" id="KW-1185">Reference proteome</keyword>
<comment type="caution">
    <text evidence="7">The sequence shown here is derived from an EMBL/GenBank/DDBJ whole genome shotgun (WGS) entry which is preliminary data.</text>
</comment>
<dbReference type="NCBIfam" id="TIGR02937">
    <property type="entry name" value="sigma70-ECF"/>
    <property type="match status" value="1"/>
</dbReference>
<evidence type="ECO:0000256" key="3">
    <source>
        <dbReference type="ARBA" id="ARBA00023082"/>
    </source>
</evidence>
<proteinExistence type="inferred from homology"/>
<gene>
    <name evidence="7" type="ORF">CWE11_02035</name>
</gene>
<evidence type="ECO:0000313" key="7">
    <source>
        <dbReference type="EMBL" id="RUO36614.1"/>
    </source>
</evidence>
<dbReference type="InterPro" id="IPR036388">
    <property type="entry name" value="WH-like_DNA-bd_sf"/>
</dbReference>
<dbReference type="Pfam" id="PF08281">
    <property type="entry name" value="Sigma70_r4_2"/>
    <property type="match status" value="1"/>
</dbReference>
<dbReference type="InterPro" id="IPR053866">
    <property type="entry name" value="PhyR_sigma2"/>
</dbReference>
<feature type="domain" description="RNA polymerase sigma factor 70 region 4 type 2" evidence="5">
    <location>
        <begin position="105"/>
        <end position="156"/>
    </location>
</feature>
<comment type="similarity">
    <text evidence="1">Belongs to the sigma-70 factor family. ECF subfamily.</text>
</comment>
<keyword evidence="4" id="KW-0804">Transcription</keyword>
<dbReference type="PANTHER" id="PTHR43133:SF25">
    <property type="entry name" value="RNA POLYMERASE SIGMA FACTOR RFAY-RELATED"/>
    <property type="match status" value="1"/>
</dbReference>
<feature type="domain" description="PhyR sigma2" evidence="6">
    <location>
        <begin position="11"/>
        <end position="47"/>
    </location>
</feature>
<evidence type="ECO:0000259" key="6">
    <source>
        <dbReference type="Pfam" id="PF22029"/>
    </source>
</evidence>